<keyword evidence="2" id="KW-1185">Reference proteome</keyword>
<evidence type="ECO:0000313" key="1">
    <source>
        <dbReference type="EMBL" id="KAK1865242.1"/>
    </source>
</evidence>
<protein>
    <submittedName>
        <fullName evidence="1">Uncharacterized protein</fullName>
    </submittedName>
</protein>
<name>A0ACC3C631_PYRYE</name>
<accession>A0ACC3C631</accession>
<reference evidence="1" key="1">
    <citation type="submission" date="2019-11" db="EMBL/GenBank/DDBJ databases">
        <title>Nori genome reveals adaptations in red seaweeds to the harsh intertidal environment.</title>
        <authorList>
            <person name="Wang D."/>
            <person name="Mao Y."/>
        </authorList>
    </citation>
    <scope>NUCLEOTIDE SEQUENCE</scope>
    <source>
        <tissue evidence="1">Gametophyte</tissue>
    </source>
</reference>
<proteinExistence type="predicted"/>
<gene>
    <name evidence="1" type="ORF">I4F81_007776</name>
</gene>
<dbReference type="Proteomes" id="UP000798662">
    <property type="component" value="Chromosome 2"/>
</dbReference>
<dbReference type="EMBL" id="CM020619">
    <property type="protein sequence ID" value="KAK1865242.1"/>
    <property type="molecule type" value="Genomic_DNA"/>
</dbReference>
<sequence length="365" mass="39515">MDASRAHVVGLLRSTNAYPPHTESQVVNDVLTATRDFRSLRPDVRPPPPRPGSSSAPPPLLCLHGTLPVVYQGATYNIPVELLLTVNHPLHPPLAYVRPTHAMVIAPQHRHVDVDGKVYLPYLSEWVHPRSNLSELLREMASVFGAATPVLSRTTPPIQPPDEPRREALLRQLAARTAARLREVSDGAAAELSRLSAEREQLLALDREVGVSLDRLSLSSGGHANDPEATRRRLAALRAEDAELSAWLAANAELSKEVDVDKLVVAGDVPSAQLLDARAEDLALSDARHLVSEAFHQERIGLDVFLRETRKLSREQYMARALVVKIKKVQRQRAAAAGGAPGSGGGGEPPGRGGGGYSSAHQPYQ</sequence>
<comment type="caution">
    <text evidence="1">The sequence shown here is derived from an EMBL/GenBank/DDBJ whole genome shotgun (WGS) entry which is preliminary data.</text>
</comment>
<organism evidence="1 2">
    <name type="scientific">Pyropia yezoensis</name>
    <name type="common">Susabi-nori</name>
    <name type="synonym">Porphyra yezoensis</name>
    <dbReference type="NCBI Taxonomy" id="2788"/>
    <lineage>
        <taxon>Eukaryota</taxon>
        <taxon>Rhodophyta</taxon>
        <taxon>Bangiophyceae</taxon>
        <taxon>Bangiales</taxon>
        <taxon>Bangiaceae</taxon>
        <taxon>Pyropia</taxon>
    </lineage>
</organism>
<evidence type="ECO:0000313" key="2">
    <source>
        <dbReference type="Proteomes" id="UP000798662"/>
    </source>
</evidence>